<evidence type="ECO:0000256" key="2">
    <source>
        <dbReference type="SAM" id="MobiDB-lite"/>
    </source>
</evidence>
<dbReference type="InterPro" id="IPR011234">
    <property type="entry name" value="Fumarylacetoacetase-like_C"/>
</dbReference>
<keyword evidence="5" id="KW-1185">Reference proteome</keyword>
<dbReference type="PANTHER" id="PTHR30143">
    <property type="entry name" value="ACID HYDRATASE"/>
    <property type="match status" value="1"/>
</dbReference>
<dbReference type="InterPro" id="IPR050772">
    <property type="entry name" value="Hydratase-Decarb/MhpD_sf"/>
</dbReference>
<reference evidence="4 5" key="1">
    <citation type="submission" date="2023-08" db="EMBL/GenBank/DDBJ databases">
        <authorList>
            <person name="Girao M."/>
            <person name="Carvalho M.F."/>
        </authorList>
    </citation>
    <scope>NUCLEOTIDE SEQUENCE [LARGE SCALE GENOMIC DNA]</scope>
    <source>
        <strain evidence="4 5">CT-R113</strain>
    </source>
</reference>
<evidence type="ECO:0000256" key="1">
    <source>
        <dbReference type="ARBA" id="ARBA00023239"/>
    </source>
</evidence>
<evidence type="ECO:0000313" key="4">
    <source>
        <dbReference type="EMBL" id="MEE2039997.1"/>
    </source>
</evidence>
<organism evidence="4 5">
    <name type="scientific">Nocardiopsis codii</name>
    <dbReference type="NCBI Taxonomy" id="3065942"/>
    <lineage>
        <taxon>Bacteria</taxon>
        <taxon>Bacillati</taxon>
        <taxon>Actinomycetota</taxon>
        <taxon>Actinomycetes</taxon>
        <taxon>Streptosporangiales</taxon>
        <taxon>Nocardiopsidaceae</taxon>
        <taxon>Nocardiopsis</taxon>
    </lineage>
</organism>
<dbReference type="InterPro" id="IPR036663">
    <property type="entry name" value="Fumarylacetoacetase_C_sf"/>
</dbReference>
<feature type="domain" description="Fumarylacetoacetase-like C-terminal" evidence="3">
    <location>
        <begin position="82"/>
        <end position="257"/>
    </location>
</feature>
<dbReference type="RefSeq" id="WP_330093763.1">
    <property type="nucleotide sequence ID" value="NZ_JAUZMY010000025.1"/>
</dbReference>
<evidence type="ECO:0000259" key="3">
    <source>
        <dbReference type="Pfam" id="PF01557"/>
    </source>
</evidence>
<dbReference type="EMBL" id="JAUZMY010000025">
    <property type="protein sequence ID" value="MEE2039997.1"/>
    <property type="molecule type" value="Genomic_DNA"/>
</dbReference>
<name>A0ABU7KD92_9ACTN</name>
<evidence type="ECO:0000313" key="5">
    <source>
        <dbReference type="Proteomes" id="UP001356095"/>
    </source>
</evidence>
<keyword evidence="4" id="KW-0378">Hydrolase</keyword>
<gene>
    <name evidence="4" type="ORF">Q8791_22530</name>
</gene>
<dbReference type="GO" id="GO:0016787">
    <property type="term" value="F:hydrolase activity"/>
    <property type="evidence" value="ECO:0007669"/>
    <property type="project" value="UniProtKB-KW"/>
</dbReference>
<feature type="compositionally biased region" description="Basic and acidic residues" evidence="2">
    <location>
        <begin position="1"/>
        <end position="15"/>
    </location>
</feature>
<comment type="caution">
    <text evidence="4">The sequence shown here is derived from an EMBL/GenBank/DDBJ whole genome shotgun (WGS) entry which is preliminary data.</text>
</comment>
<accession>A0ABU7KD92</accession>
<proteinExistence type="predicted"/>
<dbReference type="Gene3D" id="3.90.850.10">
    <property type="entry name" value="Fumarylacetoacetase-like, C-terminal domain"/>
    <property type="match status" value="1"/>
</dbReference>
<sequence length="261" mass="27391">MSQAHERARALYEARRTRKPVPPFTDADPSLGAADGYATQKELLELLLADGDEVIGHKVGLTSAPARALLGIDSPDHGPLLASAVYRDGDTLPLDRFIQPKIEAEIVLRIGSPLRGPGVTVEQAREAVSEVRAGVEIVDSRIEDWRIRIADTVSDLASTGAIAVSETALPLEGFDPRLLGMVLSRNGEVVDTGVGAAALGDPLAVLAWLANALGESGRGLEPGQLVLTGALHTPIALAAGDEFTAEFDRLGSLTLRVAETG</sequence>
<dbReference type="PANTHER" id="PTHR30143:SF0">
    <property type="entry name" value="2-KETO-4-PENTENOATE HYDRATASE"/>
    <property type="match status" value="1"/>
</dbReference>
<feature type="region of interest" description="Disordered" evidence="2">
    <location>
        <begin position="1"/>
        <end position="32"/>
    </location>
</feature>
<dbReference type="SUPFAM" id="SSF56529">
    <property type="entry name" value="FAH"/>
    <property type="match status" value="1"/>
</dbReference>
<keyword evidence="1" id="KW-0456">Lyase</keyword>
<dbReference type="Pfam" id="PF01557">
    <property type="entry name" value="FAA_hydrolase"/>
    <property type="match status" value="1"/>
</dbReference>
<protein>
    <submittedName>
        <fullName evidence="4">Fumarylacetoacetate hydrolase family protein</fullName>
    </submittedName>
</protein>
<dbReference type="Proteomes" id="UP001356095">
    <property type="component" value="Unassembled WGS sequence"/>
</dbReference>